<dbReference type="AlphaFoldDB" id="A0A2S7VEN5"/>
<sequence>MTHNAWLFCCALSLVFKVVRGGFGVALLPP</sequence>
<keyword evidence="3" id="KW-1185">Reference proteome</keyword>
<comment type="caution">
    <text evidence="2">The sequence shown here is derived from an EMBL/GenBank/DDBJ whole genome shotgun (WGS) entry which is preliminary data.</text>
</comment>
<accession>A0A2S7VEN5</accession>
<evidence type="ECO:0000313" key="1">
    <source>
        <dbReference type="EMBL" id="KAB0464368.1"/>
    </source>
</evidence>
<reference evidence="1 4" key="2">
    <citation type="submission" date="2019-09" db="EMBL/GenBank/DDBJ databases">
        <title>Draft genome sequences of 48 bacterial type strains from the CCUG.</title>
        <authorList>
            <person name="Tunovic T."/>
            <person name="Pineiro-Iglesias B."/>
            <person name="Unosson C."/>
            <person name="Inganas E."/>
            <person name="Ohlen M."/>
            <person name="Cardew S."/>
            <person name="Jensie-Markopoulos S."/>
            <person name="Salva-Serra F."/>
            <person name="Jaen-Luchoro D."/>
            <person name="Karlsson R."/>
            <person name="Svensson-Stadler L."/>
            <person name="Chun J."/>
            <person name="Moore E."/>
        </authorList>
    </citation>
    <scope>NUCLEOTIDE SEQUENCE [LARGE SCALE GENOMIC DNA]</scope>
    <source>
        <strain evidence="1 4">CCUG 48643</strain>
    </source>
</reference>
<organism evidence="2 3">
    <name type="scientific">Vibrio chagasii</name>
    <dbReference type="NCBI Taxonomy" id="170679"/>
    <lineage>
        <taxon>Bacteria</taxon>
        <taxon>Pseudomonadati</taxon>
        <taxon>Pseudomonadota</taxon>
        <taxon>Gammaproteobacteria</taxon>
        <taxon>Vibrionales</taxon>
        <taxon>Vibrionaceae</taxon>
        <taxon>Vibrio</taxon>
    </lineage>
</organism>
<gene>
    <name evidence="2" type="ORF">BTO10_14475</name>
    <name evidence="1" type="ORF">F7Q91_24630</name>
</gene>
<dbReference type="Proteomes" id="UP000238707">
    <property type="component" value="Unassembled WGS sequence"/>
</dbReference>
<evidence type="ECO:0000313" key="3">
    <source>
        <dbReference type="Proteomes" id="UP000238707"/>
    </source>
</evidence>
<name>A0A2S7VEN5_9VIBR</name>
<evidence type="ECO:0000313" key="4">
    <source>
        <dbReference type="Proteomes" id="UP000423756"/>
    </source>
</evidence>
<evidence type="ECO:0000313" key="2">
    <source>
        <dbReference type="EMBL" id="PQJ60559.1"/>
    </source>
</evidence>
<dbReference type="EMBL" id="VZPX01000101">
    <property type="protein sequence ID" value="KAB0464368.1"/>
    <property type="molecule type" value="Genomic_DNA"/>
</dbReference>
<reference evidence="2 3" key="1">
    <citation type="submission" date="2016-12" db="EMBL/GenBank/DDBJ databases">
        <title>Diversity of luminous bacteria.</title>
        <authorList>
            <person name="Yoshizawa S."/>
            <person name="Kogure K."/>
        </authorList>
    </citation>
    <scope>NUCLEOTIDE SEQUENCE [LARGE SCALE GENOMIC DNA]</scope>
    <source>
        <strain evidence="2 3">LC2-408</strain>
    </source>
</reference>
<dbReference type="Proteomes" id="UP000423756">
    <property type="component" value="Unassembled WGS sequence"/>
</dbReference>
<proteinExistence type="predicted"/>
<protein>
    <submittedName>
        <fullName evidence="2">DUF3265 domain-containing protein</fullName>
    </submittedName>
</protein>
<dbReference type="EMBL" id="MSCI01000002">
    <property type="protein sequence ID" value="PQJ60559.1"/>
    <property type="molecule type" value="Genomic_DNA"/>
</dbReference>